<proteinExistence type="predicted"/>
<protein>
    <submittedName>
        <fullName evidence="2">Uncharacterized protein</fullName>
    </submittedName>
</protein>
<reference evidence="2 3" key="1">
    <citation type="submission" date="2016-10" db="EMBL/GenBank/DDBJ databases">
        <authorList>
            <person name="de Groot N.N."/>
        </authorList>
    </citation>
    <scope>NUCLEOTIDE SEQUENCE [LARGE SCALE GENOMIC DNA]</scope>
    <source>
        <strain evidence="2 3">CGMCC 1.9156</strain>
    </source>
</reference>
<keyword evidence="1" id="KW-0812">Transmembrane</keyword>
<evidence type="ECO:0000313" key="3">
    <source>
        <dbReference type="Proteomes" id="UP000198964"/>
    </source>
</evidence>
<dbReference type="RefSeq" id="WP_093921310.1">
    <property type="nucleotide sequence ID" value="NZ_FONW01000013.1"/>
</dbReference>
<sequence length="79" mass="9634">MEELNGIPEQDFQELSRYLGKEKAMEYIKKEKYNYGAVVNKLIFLRLKDYSKRKPIVFWTLLIFLMLLLGYYIFDTIHY</sequence>
<dbReference type="EMBL" id="FONW01000013">
    <property type="protein sequence ID" value="SFF69771.1"/>
    <property type="molecule type" value="Genomic_DNA"/>
</dbReference>
<name>A0A1I2KXK1_9BACT</name>
<evidence type="ECO:0000313" key="2">
    <source>
        <dbReference type="EMBL" id="SFF69771.1"/>
    </source>
</evidence>
<evidence type="ECO:0000256" key="1">
    <source>
        <dbReference type="SAM" id="Phobius"/>
    </source>
</evidence>
<dbReference type="Proteomes" id="UP000198964">
    <property type="component" value="Unassembled WGS sequence"/>
</dbReference>
<accession>A0A1I2KXK1</accession>
<keyword evidence="3" id="KW-1185">Reference proteome</keyword>
<organism evidence="2 3">
    <name type="scientific">Sunxiuqinia elliptica</name>
    <dbReference type="NCBI Taxonomy" id="655355"/>
    <lineage>
        <taxon>Bacteria</taxon>
        <taxon>Pseudomonadati</taxon>
        <taxon>Bacteroidota</taxon>
        <taxon>Bacteroidia</taxon>
        <taxon>Marinilabiliales</taxon>
        <taxon>Prolixibacteraceae</taxon>
        <taxon>Sunxiuqinia</taxon>
    </lineage>
</organism>
<dbReference type="STRING" id="655355.SAMN05216283_11354"/>
<keyword evidence="1" id="KW-1133">Transmembrane helix</keyword>
<keyword evidence="1" id="KW-0472">Membrane</keyword>
<gene>
    <name evidence="2" type="ORF">SAMN05216283_11354</name>
</gene>
<dbReference type="AlphaFoldDB" id="A0A1I2KXK1"/>
<feature type="transmembrane region" description="Helical" evidence="1">
    <location>
        <begin position="56"/>
        <end position="74"/>
    </location>
</feature>